<dbReference type="EMBL" id="GBRH01253967">
    <property type="protein sequence ID" value="JAD43928.1"/>
    <property type="molecule type" value="Transcribed_RNA"/>
</dbReference>
<organism evidence="1">
    <name type="scientific">Arundo donax</name>
    <name type="common">Giant reed</name>
    <name type="synonym">Donax arundinaceus</name>
    <dbReference type="NCBI Taxonomy" id="35708"/>
    <lineage>
        <taxon>Eukaryota</taxon>
        <taxon>Viridiplantae</taxon>
        <taxon>Streptophyta</taxon>
        <taxon>Embryophyta</taxon>
        <taxon>Tracheophyta</taxon>
        <taxon>Spermatophyta</taxon>
        <taxon>Magnoliopsida</taxon>
        <taxon>Liliopsida</taxon>
        <taxon>Poales</taxon>
        <taxon>Poaceae</taxon>
        <taxon>PACMAD clade</taxon>
        <taxon>Arundinoideae</taxon>
        <taxon>Arundineae</taxon>
        <taxon>Arundo</taxon>
    </lineage>
</organism>
<name>A0A0A9A1U2_ARUDO</name>
<sequence length="31" mass="3735">MTQCYFFLHSYIMILENPIMCYLNVTAQFSI</sequence>
<dbReference type="AlphaFoldDB" id="A0A0A9A1U2"/>
<accession>A0A0A9A1U2</accession>
<reference evidence="1" key="1">
    <citation type="submission" date="2014-09" db="EMBL/GenBank/DDBJ databases">
        <authorList>
            <person name="Magalhaes I.L.F."/>
            <person name="Oliveira U."/>
            <person name="Santos F.R."/>
            <person name="Vidigal T.H.D.A."/>
            <person name="Brescovit A.D."/>
            <person name="Santos A.J."/>
        </authorList>
    </citation>
    <scope>NUCLEOTIDE SEQUENCE</scope>
    <source>
        <tissue evidence="1">Shoot tissue taken approximately 20 cm above the soil surface</tissue>
    </source>
</reference>
<reference evidence="1" key="2">
    <citation type="journal article" date="2015" name="Data Brief">
        <title>Shoot transcriptome of the giant reed, Arundo donax.</title>
        <authorList>
            <person name="Barrero R.A."/>
            <person name="Guerrero F.D."/>
            <person name="Moolhuijzen P."/>
            <person name="Goolsby J.A."/>
            <person name="Tidwell J."/>
            <person name="Bellgard S.E."/>
            <person name="Bellgard M.I."/>
        </authorList>
    </citation>
    <scope>NUCLEOTIDE SEQUENCE</scope>
    <source>
        <tissue evidence="1">Shoot tissue taken approximately 20 cm above the soil surface</tissue>
    </source>
</reference>
<evidence type="ECO:0000313" key="1">
    <source>
        <dbReference type="EMBL" id="JAD43928.1"/>
    </source>
</evidence>
<proteinExistence type="predicted"/>
<protein>
    <submittedName>
        <fullName evidence="1">Uncharacterized protein</fullName>
    </submittedName>
</protein>